<sequence length="177" mass="18272">MIGKGLTGCVLGAALFCSAGQGLAQSNLTEIGWCRDDGIAGGTVERTRGATHCNINTALAAARNSAIAAAEAAAANACPTPISTANAQNRCSAAGSFFAPTAIPNVQVQQSQGATAAERAATHLKRVGNSGICTYTRVIAEREQSDLNDRSCGIWPFRYNRRTVLAEARAACGVICR</sequence>
<comment type="caution">
    <text evidence="2">The sequence shown here is derived from an EMBL/GenBank/DDBJ whole genome shotgun (WGS) entry which is preliminary data.</text>
</comment>
<feature type="chain" id="PRO_5020273339" description="YARHG domain-containing protein" evidence="1">
    <location>
        <begin position="25"/>
        <end position="177"/>
    </location>
</feature>
<dbReference type="OrthoDB" id="7856629at2"/>
<accession>A0A4R1YSR3</accession>
<keyword evidence="1" id="KW-0732">Signal</keyword>
<dbReference type="Proteomes" id="UP000295277">
    <property type="component" value="Unassembled WGS sequence"/>
</dbReference>
<evidence type="ECO:0000256" key="1">
    <source>
        <dbReference type="SAM" id="SignalP"/>
    </source>
</evidence>
<protein>
    <recommendedName>
        <fullName evidence="4">YARHG domain-containing protein</fullName>
    </recommendedName>
</protein>
<name>A0A4R1YSR3_9RHOB</name>
<evidence type="ECO:0000313" key="2">
    <source>
        <dbReference type="EMBL" id="TCM82676.1"/>
    </source>
</evidence>
<proteinExistence type="predicted"/>
<gene>
    <name evidence="2" type="ORF">EV216_11539</name>
</gene>
<dbReference type="EMBL" id="SLVM01000015">
    <property type="protein sequence ID" value="TCM82676.1"/>
    <property type="molecule type" value="Genomic_DNA"/>
</dbReference>
<dbReference type="RefSeq" id="WP_132695517.1">
    <property type="nucleotide sequence ID" value="NZ_SLVM01000015.1"/>
</dbReference>
<evidence type="ECO:0008006" key="4">
    <source>
        <dbReference type="Google" id="ProtNLM"/>
    </source>
</evidence>
<reference evidence="2 3" key="1">
    <citation type="submission" date="2019-03" db="EMBL/GenBank/DDBJ databases">
        <title>Genomic Encyclopedia of Type Strains, Phase IV (KMG-IV): sequencing the most valuable type-strain genomes for metagenomic binning, comparative biology and taxonomic classification.</title>
        <authorList>
            <person name="Goeker M."/>
        </authorList>
    </citation>
    <scope>NUCLEOTIDE SEQUENCE [LARGE SCALE GENOMIC DNA]</scope>
    <source>
        <strain evidence="2 3">DSM 21153</strain>
    </source>
</reference>
<organism evidence="2 3">
    <name type="scientific">Rhodovulum steppense</name>
    <dbReference type="NCBI Taxonomy" id="540251"/>
    <lineage>
        <taxon>Bacteria</taxon>
        <taxon>Pseudomonadati</taxon>
        <taxon>Pseudomonadota</taxon>
        <taxon>Alphaproteobacteria</taxon>
        <taxon>Rhodobacterales</taxon>
        <taxon>Paracoccaceae</taxon>
        <taxon>Rhodovulum</taxon>
    </lineage>
</organism>
<feature type="signal peptide" evidence="1">
    <location>
        <begin position="1"/>
        <end position="24"/>
    </location>
</feature>
<keyword evidence="3" id="KW-1185">Reference proteome</keyword>
<evidence type="ECO:0000313" key="3">
    <source>
        <dbReference type="Proteomes" id="UP000295277"/>
    </source>
</evidence>
<dbReference type="AlphaFoldDB" id="A0A4R1YSR3"/>